<gene>
    <name evidence="2" type="ORF">Klosneuvirus_3_73</name>
</gene>
<protein>
    <submittedName>
        <fullName evidence="2">Uncharacterized protein</fullName>
    </submittedName>
</protein>
<evidence type="ECO:0000256" key="1">
    <source>
        <dbReference type="SAM" id="Phobius"/>
    </source>
</evidence>
<organism evidence="2">
    <name type="scientific">Klosneuvirus KNV1</name>
    <dbReference type="NCBI Taxonomy" id="1977640"/>
    <lineage>
        <taxon>Viruses</taxon>
        <taxon>Varidnaviria</taxon>
        <taxon>Bamfordvirae</taxon>
        <taxon>Nucleocytoviricota</taxon>
        <taxon>Megaviricetes</taxon>
        <taxon>Imitervirales</taxon>
        <taxon>Mimiviridae</taxon>
        <taxon>Klosneuvirinae</taxon>
        <taxon>Klosneuvirus</taxon>
    </lineage>
</organism>
<feature type="transmembrane region" description="Helical" evidence="1">
    <location>
        <begin position="26"/>
        <end position="57"/>
    </location>
</feature>
<keyword evidence="1" id="KW-0472">Membrane</keyword>
<proteinExistence type="predicted"/>
<keyword evidence="1" id="KW-1133">Transmembrane helix</keyword>
<name>A0A1V0SJZ9_9VIRU</name>
<keyword evidence="1" id="KW-0812">Transmembrane</keyword>
<evidence type="ECO:0000313" key="2">
    <source>
        <dbReference type="EMBL" id="ARF11938.1"/>
    </source>
</evidence>
<reference evidence="2" key="1">
    <citation type="journal article" date="2017" name="Science">
        <title>Giant viruses with an expanded complement of translation system components.</title>
        <authorList>
            <person name="Schulz F."/>
            <person name="Yutin N."/>
            <person name="Ivanova N.N."/>
            <person name="Ortega D.R."/>
            <person name="Lee T.K."/>
            <person name="Vierheilig J."/>
            <person name="Daims H."/>
            <person name="Horn M."/>
            <person name="Wagner M."/>
            <person name="Jensen G.J."/>
            <person name="Kyrpides N.C."/>
            <person name="Koonin E.V."/>
            <person name="Woyke T."/>
        </authorList>
    </citation>
    <scope>NUCLEOTIDE SEQUENCE</scope>
    <source>
        <strain evidence="2">KNV1</strain>
    </source>
</reference>
<sequence>MLIGYAEYVSGFMWESAGRPCGHVPALFYLCVVQGFLTVGLVILCLTFLGLLGFGIYKLFKDPCMEMKDNWVRAEYPDYGTLDTKTNIEIVINTSEDKQT</sequence>
<accession>A0A1V0SJZ9</accession>
<dbReference type="EMBL" id="KY684110">
    <property type="protein sequence ID" value="ARF11938.1"/>
    <property type="molecule type" value="Genomic_DNA"/>
</dbReference>